<dbReference type="SUPFAM" id="SSF57184">
    <property type="entry name" value="Growth factor receptor domain"/>
    <property type="match status" value="4"/>
</dbReference>
<evidence type="ECO:0000259" key="3">
    <source>
        <dbReference type="SMART" id="SM00181"/>
    </source>
</evidence>
<feature type="compositionally biased region" description="Low complexity" evidence="1">
    <location>
        <begin position="540"/>
        <end position="550"/>
    </location>
</feature>
<feature type="signal peptide" evidence="2">
    <location>
        <begin position="1"/>
        <end position="22"/>
    </location>
</feature>
<evidence type="ECO:0000256" key="1">
    <source>
        <dbReference type="SAM" id="MobiDB-lite"/>
    </source>
</evidence>
<dbReference type="SMART" id="SM00261">
    <property type="entry name" value="FU"/>
    <property type="match status" value="5"/>
</dbReference>
<name>A0A7G2CCF6_9TRYP</name>
<dbReference type="VEuPathDB" id="TriTrypDB:ADEAN_000322000"/>
<feature type="domain" description="EGF-like" evidence="3">
    <location>
        <begin position="145"/>
        <end position="180"/>
    </location>
</feature>
<reference evidence="4 5" key="1">
    <citation type="submission" date="2020-08" db="EMBL/GenBank/DDBJ databases">
        <authorList>
            <person name="Newling K."/>
            <person name="Davey J."/>
            <person name="Forrester S."/>
        </authorList>
    </citation>
    <scope>NUCLEOTIDE SEQUENCE [LARGE SCALE GENOMIC DNA]</scope>
    <source>
        <strain evidence="5">Crithidia deanei Carvalho (ATCC PRA-265)</strain>
    </source>
</reference>
<proteinExistence type="predicted"/>
<evidence type="ECO:0000313" key="5">
    <source>
        <dbReference type="Proteomes" id="UP000515908"/>
    </source>
</evidence>
<dbReference type="AlphaFoldDB" id="A0A7G2CCF6"/>
<dbReference type="EMBL" id="LR877149">
    <property type="protein sequence ID" value="CAD2215762.1"/>
    <property type="molecule type" value="Genomic_DNA"/>
</dbReference>
<feature type="domain" description="EGF-like" evidence="3">
    <location>
        <begin position="231"/>
        <end position="266"/>
    </location>
</feature>
<protein>
    <recommendedName>
        <fullName evidence="3">EGF-like domain-containing protein</fullName>
    </recommendedName>
</protein>
<dbReference type="InterPro" id="IPR009030">
    <property type="entry name" value="Growth_fac_rcpt_cys_sf"/>
</dbReference>
<organism evidence="4 5">
    <name type="scientific">Angomonas deanei</name>
    <dbReference type="NCBI Taxonomy" id="59799"/>
    <lineage>
        <taxon>Eukaryota</taxon>
        <taxon>Discoba</taxon>
        <taxon>Euglenozoa</taxon>
        <taxon>Kinetoplastea</taxon>
        <taxon>Metakinetoplastina</taxon>
        <taxon>Trypanosomatida</taxon>
        <taxon>Trypanosomatidae</taxon>
        <taxon>Strigomonadinae</taxon>
        <taxon>Angomonas</taxon>
    </lineage>
</organism>
<keyword evidence="2" id="KW-0732">Signal</keyword>
<gene>
    <name evidence="4" type="ORF">ADEAN_000322000</name>
</gene>
<dbReference type="InterPro" id="IPR052798">
    <property type="entry name" value="Giardia_VSA"/>
</dbReference>
<dbReference type="Proteomes" id="UP000515908">
    <property type="component" value="Chromosome 05"/>
</dbReference>
<feature type="region of interest" description="Disordered" evidence="1">
    <location>
        <begin position="521"/>
        <end position="579"/>
    </location>
</feature>
<feature type="domain" description="EGF-like" evidence="3">
    <location>
        <begin position="403"/>
        <end position="438"/>
    </location>
</feature>
<accession>A0A7G2CCF6</accession>
<feature type="chain" id="PRO_5028902196" description="EGF-like domain-containing protein" evidence="2">
    <location>
        <begin position="23"/>
        <end position="579"/>
    </location>
</feature>
<evidence type="ECO:0000313" key="4">
    <source>
        <dbReference type="EMBL" id="CAD2215762.1"/>
    </source>
</evidence>
<dbReference type="SMART" id="SM00181">
    <property type="entry name" value="EGF"/>
    <property type="match status" value="5"/>
</dbReference>
<dbReference type="InterPro" id="IPR000742">
    <property type="entry name" value="EGF"/>
</dbReference>
<sequence>MMRRTIVTYGVVAVAASISVRAADPVCETEGCNTECAQEGCAGEECLPKYYFDEATCKPCTDTACLQCALSEASDKCTQCETNFVLDAEAGTCKACADAVTGCTTCTEASAAGTESKCTTCNGTTHETQPNEEGACTPVSEDPKKCTDGEQNCSKCDEAGDKCTQCEANFVLDAEAGTCKACADAVTGCTTCTEASAAGTESKCTTCNGTTHETQPNEEGACTPVSEDPKKCTDGEQNCSKCDEAGNKCTQCEANFVLDAEAGTCKACADAVTGCTTCTEASAAGTESKCTTCNGTTHETQPNEEGACTPVSEDPKKCTDGEQNCSKCDEAGDKCTQCKANFVLDAEAGTCKACADAVTGCTTCTEASAAGTESKCTTCNGTTHETQPNEEGACTPVSEDPKKCTDGEQNCSKCDEAGDKCTQCEANFVLDAEAGTCKACAEAVTGCTTCTEASAAGTESKCTTCNGTTHETQPNEEGACTPVSEDPKECVEGKDGCTKCDEEAKKCTECDGSHDLTEEGTCKGKDAASSCPAPPPPRSSPLWPLRCSPRWSRMPKPTSRLKLNGANERTFSIGGASLR</sequence>
<dbReference type="PANTHER" id="PTHR23275">
    <property type="entry name" value="CABRIOLET.-RELATED"/>
    <property type="match status" value="1"/>
</dbReference>
<feature type="domain" description="EGF-like" evidence="3">
    <location>
        <begin position="317"/>
        <end position="352"/>
    </location>
</feature>
<dbReference type="PANTHER" id="PTHR23275:SF100">
    <property type="entry name" value="EGF-LIKE DOMAIN-CONTAINING PROTEIN"/>
    <property type="match status" value="1"/>
</dbReference>
<evidence type="ECO:0000256" key="2">
    <source>
        <dbReference type="SAM" id="SignalP"/>
    </source>
</evidence>
<feature type="domain" description="EGF-like" evidence="3">
    <location>
        <begin position="59"/>
        <end position="94"/>
    </location>
</feature>
<dbReference type="InterPro" id="IPR006212">
    <property type="entry name" value="Furin_repeat"/>
</dbReference>
<keyword evidence="5" id="KW-1185">Reference proteome</keyword>